<proteinExistence type="predicted"/>
<sequence>MSRWELTREIETLAAEIGLGDGAPVDRILNYCRQRIDTWVDQSGGVESVEALESLVTRQLQMVFEEIHSDDDWDRLTDVYARGKKEFVFAGMRTKFDDENDPTYGALVQRRNAGDDDPDRFVAVIDCRESKLARRFFTRWHEIAHRLTTHADMLEPAYRSEQDPIERLMDEIAGQVGFYEPLFNPAFQKAMHGQRHLTFGGIESVIENAFPAASFQATLFACFRRIETPVVYLEATLGHKKEVRRKLATPSLFNDATPSGELRAVKVLQNKAAQNARFTIPTNMRVPVGSLIHRLFDAEPQADGSAQEDLNHWESQGRSLEACPVVVEARKVPDRVIATVQPLNFGRKVPHGR</sequence>
<evidence type="ECO:0000313" key="1">
    <source>
        <dbReference type="EMBL" id="KAA5538592.1"/>
    </source>
</evidence>
<protein>
    <recommendedName>
        <fullName evidence="3">IrrE N-terminal-like domain-containing protein</fullName>
    </recommendedName>
</protein>
<organism evidence="1 2">
    <name type="scientific">Roseiconus nitratireducens</name>
    <dbReference type="NCBI Taxonomy" id="2605748"/>
    <lineage>
        <taxon>Bacteria</taxon>
        <taxon>Pseudomonadati</taxon>
        <taxon>Planctomycetota</taxon>
        <taxon>Planctomycetia</taxon>
        <taxon>Pirellulales</taxon>
        <taxon>Pirellulaceae</taxon>
        <taxon>Roseiconus</taxon>
    </lineage>
</organism>
<keyword evidence="2" id="KW-1185">Reference proteome</keyword>
<reference evidence="1 2" key="1">
    <citation type="submission" date="2019-08" db="EMBL/GenBank/DDBJ databases">
        <authorList>
            <person name="Dhanesh K."/>
            <person name="Kumar G."/>
            <person name="Sasikala C."/>
            <person name="Venkata Ramana C."/>
        </authorList>
    </citation>
    <scope>NUCLEOTIDE SEQUENCE [LARGE SCALE GENOMIC DNA]</scope>
    <source>
        <strain evidence="1 2">JC645</strain>
    </source>
</reference>
<dbReference type="RefSeq" id="WP_150079787.1">
    <property type="nucleotide sequence ID" value="NZ_VWOX01000029.1"/>
</dbReference>
<accession>A0A5M6CX79</accession>
<evidence type="ECO:0008006" key="3">
    <source>
        <dbReference type="Google" id="ProtNLM"/>
    </source>
</evidence>
<gene>
    <name evidence="1" type="ORF">FYK55_27280</name>
</gene>
<dbReference type="AlphaFoldDB" id="A0A5M6CX79"/>
<comment type="caution">
    <text evidence="1">The sequence shown here is derived from an EMBL/GenBank/DDBJ whole genome shotgun (WGS) entry which is preliminary data.</text>
</comment>
<dbReference type="EMBL" id="VWOX01000029">
    <property type="protein sequence ID" value="KAA5538592.1"/>
    <property type="molecule type" value="Genomic_DNA"/>
</dbReference>
<dbReference type="Proteomes" id="UP000324479">
    <property type="component" value="Unassembled WGS sequence"/>
</dbReference>
<name>A0A5M6CX79_9BACT</name>
<evidence type="ECO:0000313" key="2">
    <source>
        <dbReference type="Proteomes" id="UP000324479"/>
    </source>
</evidence>